<dbReference type="HOGENOM" id="CLU_1265460_0_0_6"/>
<dbReference type="GeneID" id="95335516"/>
<dbReference type="KEGG" id="csa:Csal_2822"/>
<gene>
    <name evidence="1" type="ordered locus">Csal_2822</name>
</gene>
<sequence length="213" mass="23914">MTALLVLLTMLAGCQVSPYYASMERLGVSRGEVLAERVDAARDAQRRSQKALSSALSRLELALSASPSTFSREREALTQALETSRDAQRELAWRLEEADEAADAVFSQWREELDAYHDDRYRELSEQQLARSRARYAELRDALGASRDQMQPLTATLDDAALLLKHEENARDMAALGDRVSLMGDEMATLTTRAERIDRETDALVEALHDVRQ</sequence>
<evidence type="ECO:0000313" key="1">
    <source>
        <dbReference type="EMBL" id="ABE60168.1"/>
    </source>
</evidence>
<evidence type="ECO:0008006" key="3">
    <source>
        <dbReference type="Google" id="ProtNLM"/>
    </source>
</evidence>
<dbReference type="EMBL" id="CP000285">
    <property type="protein sequence ID" value="ABE60168.1"/>
    <property type="molecule type" value="Genomic_DNA"/>
</dbReference>
<dbReference type="eggNOG" id="ENOG502ZBMT">
    <property type="taxonomic scope" value="Bacteria"/>
</dbReference>
<name>Q1QTP0_CHRI1</name>
<dbReference type="RefSeq" id="WP_011508114.1">
    <property type="nucleotide sequence ID" value="NC_007963.1"/>
</dbReference>
<evidence type="ECO:0000313" key="2">
    <source>
        <dbReference type="Proteomes" id="UP000000239"/>
    </source>
</evidence>
<dbReference type="Pfam" id="PF11172">
    <property type="entry name" value="DUF2959"/>
    <property type="match status" value="1"/>
</dbReference>
<dbReference type="InterPro" id="IPR021342">
    <property type="entry name" value="DUF2959"/>
</dbReference>
<keyword evidence="2" id="KW-1185">Reference proteome</keyword>
<dbReference type="Proteomes" id="UP000000239">
    <property type="component" value="Chromosome"/>
</dbReference>
<proteinExistence type="predicted"/>
<organism evidence="1 2">
    <name type="scientific">Chromohalobacter israelensis (strain ATCC BAA-138 / DSM 3043 / CIP 106854 / NCIMB 13768 / 1H11)</name>
    <name type="common">Chromohalobacter salexigens</name>
    <dbReference type="NCBI Taxonomy" id="290398"/>
    <lineage>
        <taxon>Bacteria</taxon>
        <taxon>Pseudomonadati</taxon>
        <taxon>Pseudomonadota</taxon>
        <taxon>Gammaproteobacteria</taxon>
        <taxon>Oceanospirillales</taxon>
        <taxon>Halomonadaceae</taxon>
        <taxon>Chromohalobacter</taxon>
    </lineage>
</organism>
<dbReference type="STRING" id="290398.Csal_2822"/>
<accession>Q1QTP0</accession>
<reference evidence="1 2" key="1">
    <citation type="journal article" date="2011" name="Stand. Genomic Sci.">
        <title>Complete genome sequence of the halophilic and highly halotolerant Chromohalobacter salexigens type strain (1H11(T)).</title>
        <authorList>
            <person name="Copeland A."/>
            <person name="O'Connor K."/>
            <person name="Lucas S."/>
            <person name="Lapidus A."/>
            <person name="Berry K.W."/>
            <person name="Detter J.C."/>
            <person name="Del Rio T.G."/>
            <person name="Hammon N."/>
            <person name="Dalin E."/>
            <person name="Tice H."/>
            <person name="Pitluck S."/>
            <person name="Bruce D."/>
            <person name="Goodwin L."/>
            <person name="Han C."/>
            <person name="Tapia R."/>
            <person name="Saunders E."/>
            <person name="Schmutz J."/>
            <person name="Brettin T."/>
            <person name="Larimer F."/>
            <person name="Land M."/>
            <person name="Hauser L."/>
            <person name="Vargas C."/>
            <person name="Nieto J.J."/>
            <person name="Kyrpides N.C."/>
            <person name="Ivanova N."/>
            <person name="Goker M."/>
            <person name="Klenk H.P."/>
            <person name="Csonka L.N."/>
            <person name="Woyke T."/>
        </authorList>
    </citation>
    <scope>NUCLEOTIDE SEQUENCE [LARGE SCALE GENOMIC DNA]</scope>
    <source>
        <strain evidence="2">ATCC BAA-138 / DSM 3043 / CIP 106854 / NCIMB 13768 / 1H11</strain>
    </source>
</reference>
<protein>
    <recommendedName>
        <fullName evidence="3">DNA repair protein</fullName>
    </recommendedName>
</protein>
<dbReference type="AlphaFoldDB" id="Q1QTP0"/>
<dbReference type="OrthoDB" id="9780401at2"/>